<keyword evidence="2" id="KW-1185">Reference proteome</keyword>
<feature type="non-terminal residue" evidence="1">
    <location>
        <position position="1"/>
    </location>
</feature>
<sequence length="117" mass="13411">DDGMPKTTSGITASRIKEKIKENDKFILLATENAINSKWCNWELGLGDAAKYINNIAILPIKKDYSDFSGNEYLQIYPYIVNFEAMTYFKSSYRHAGAYVVFPDNRVVSLKDWLKSK</sequence>
<accession>A0ABT8D0J6</accession>
<dbReference type="EMBL" id="JAUFQU010000001">
    <property type="protein sequence ID" value="MDN3708832.1"/>
    <property type="molecule type" value="Genomic_DNA"/>
</dbReference>
<dbReference type="InterPro" id="IPR035897">
    <property type="entry name" value="Toll_tir_struct_dom_sf"/>
</dbReference>
<protein>
    <recommendedName>
        <fullName evidence="3">TIR domain-containing protein</fullName>
    </recommendedName>
</protein>
<name>A0ABT8D0J6_9FLAO</name>
<evidence type="ECO:0000313" key="1">
    <source>
        <dbReference type="EMBL" id="MDN3708832.1"/>
    </source>
</evidence>
<dbReference type="SUPFAM" id="SSF52200">
    <property type="entry name" value="Toll/Interleukin receptor TIR domain"/>
    <property type="match status" value="1"/>
</dbReference>
<evidence type="ECO:0008006" key="3">
    <source>
        <dbReference type="Google" id="ProtNLM"/>
    </source>
</evidence>
<reference evidence="2" key="1">
    <citation type="journal article" date="2019" name="Int. J. Syst. Evol. Microbiol.">
        <title>The Global Catalogue of Microorganisms (GCM) 10K type strain sequencing project: providing services to taxonomists for standard genome sequencing and annotation.</title>
        <authorList>
            <consortium name="The Broad Institute Genomics Platform"/>
            <consortium name="The Broad Institute Genome Sequencing Center for Infectious Disease"/>
            <person name="Wu L."/>
            <person name="Ma J."/>
        </authorList>
    </citation>
    <scope>NUCLEOTIDE SEQUENCE [LARGE SCALE GENOMIC DNA]</scope>
    <source>
        <strain evidence="2">CECT 7184</strain>
    </source>
</reference>
<dbReference type="Proteomes" id="UP001242368">
    <property type="component" value="Unassembled WGS sequence"/>
</dbReference>
<comment type="caution">
    <text evidence="1">The sequence shown here is derived from an EMBL/GenBank/DDBJ whole genome shotgun (WGS) entry which is preliminary data.</text>
</comment>
<organism evidence="1 2">
    <name type="scientific">Paenimyroides ceti</name>
    <dbReference type="NCBI Taxonomy" id="395087"/>
    <lineage>
        <taxon>Bacteria</taxon>
        <taxon>Pseudomonadati</taxon>
        <taxon>Bacteroidota</taxon>
        <taxon>Flavobacteriia</taxon>
        <taxon>Flavobacteriales</taxon>
        <taxon>Flavobacteriaceae</taxon>
        <taxon>Paenimyroides</taxon>
    </lineage>
</organism>
<dbReference type="Gene3D" id="3.40.50.10140">
    <property type="entry name" value="Toll/interleukin-1 receptor homology (TIR) domain"/>
    <property type="match status" value="1"/>
</dbReference>
<proteinExistence type="predicted"/>
<evidence type="ECO:0000313" key="2">
    <source>
        <dbReference type="Proteomes" id="UP001242368"/>
    </source>
</evidence>
<gene>
    <name evidence="1" type="ORF">QW060_17160</name>
</gene>